<organism evidence="2 3">
    <name type="scientific">Pseudoduganella namucuonensis</name>
    <dbReference type="NCBI Taxonomy" id="1035707"/>
    <lineage>
        <taxon>Bacteria</taxon>
        <taxon>Pseudomonadati</taxon>
        <taxon>Pseudomonadota</taxon>
        <taxon>Betaproteobacteria</taxon>
        <taxon>Burkholderiales</taxon>
        <taxon>Oxalobacteraceae</taxon>
        <taxon>Telluria group</taxon>
        <taxon>Pseudoduganella</taxon>
    </lineage>
</organism>
<keyword evidence="3" id="KW-1185">Reference proteome</keyword>
<proteinExistence type="predicted"/>
<protein>
    <recommendedName>
        <fullName evidence="4">HAF repeat-containing protein</fullName>
    </recommendedName>
</protein>
<dbReference type="OrthoDB" id="8558647at2"/>
<dbReference type="RefSeq" id="WP_093557135.1">
    <property type="nucleotide sequence ID" value="NZ_FPBO01000018.1"/>
</dbReference>
<evidence type="ECO:0000313" key="2">
    <source>
        <dbReference type="EMBL" id="SFU99149.1"/>
    </source>
</evidence>
<accession>A0A1I7KP05</accession>
<gene>
    <name evidence="2" type="ORF">SAMN05216552_101878</name>
</gene>
<feature type="signal peptide" evidence="1">
    <location>
        <begin position="1"/>
        <end position="33"/>
    </location>
</feature>
<dbReference type="STRING" id="1035707.SAMN05216552_101878"/>
<sequence>MKTPARPLARPLALALALALPLLFAPAAREVHAAPRYAITPTGAPGAPHADLAINRAGDIAGTAFVFSGGVLTGLGRLGGDYAEVGGVNDARALTGTVYSGFAHAEPYIYRDGVTTTLGALGWNTGHGHAINNSGMVAGMIDTSPFDYPNLFAFGFVHADGVTRALPTLGGRRSSANDINDAGVAVGMSDYPEGRGASAVRYENGAVTALGTLPGSEVSGANAVNERGDAAGHALVRLGDAYYSRAVLFSGGEVVDLGLLGGAANNSVAHDINIWGEVVGTESGLPGSSTGFLYTEGRLLDLNAVVAAPGGWTIAGARGINDRHQIAAWGCDAAGCQALLLSPLHTRAAGLADAAGRPGRRPGRPRAAAGRIRHLFQRLNFLRRTPGIARGGR</sequence>
<dbReference type="AlphaFoldDB" id="A0A1I7KP05"/>
<evidence type="ECO:0000256" key="1">
    <source>
        <dbReference type="SAM" id="SignalP"/>
    </source>
</evidence>
<reference evidence="3" key="1">
    <citation type="submission" date="2016-10" db="EMBL/GenBank/DDBJ databases">
        <authorList>
            <person name="Varghese N."/>
            <person name="Submissions S."/>
        </authorList>
    </citation>
    <scope>NUCLEOTIDE SEQUENCE [LARGE SCALE GENOMIC DNA]</scope>
    <source>
        <strain evidence="3">CGMCC 1.11014</strain>
    </source>
</reference>
<feature type="chain" id="PRO_5011791520" description="HAF repeat-containing protein" evidence="1">
    <location>
        <begin position="34"/>
        <end position="393"/>
    </location>
</feature>
<dbReference type="Proteomes" id="UP000199391">
    <property type="component" value="Unassembled WGS sequence"/>
</dbReference>
<name>A0A1I7KP05_9BURK</name>
<dbReference type="EMBL" id="FPBO01000018">
    <property type="protein sequence ID" value="SFU99149.1"/>
    <property type="molecule type" value="Genomic_DNA"/>
</dbReference>
<keyword evidence="1" id="KW-0732">Signal</keyword>
<evidence type="ECO:0000313" key="3">
    <source>
        <dbReference type="Proteomes" id="UP000199391"/>
    </source>
</evidence>
<evidence type="ECO:0008006" key="4">
    <source>
        <dbReference type="Google" id="ProtNLM"/>
    </source>
</evidence>